<dbReference type="EMBL" id="FNCS01000039">
    <property type="protein sequence ID" value="SDH23855.1"/>
    <property type="molecule type" value="Genomic_DNA"/>
</dbReference>
<keyword evidence="3 7" id="KW-0812">Transmembrane</keyword>
<evidence type="ECO:0000256" key="6">
    <source>
        <dbReference type="SAM" id="MobiDB-lite"/>
    </source>
</evidence>
<feature type="compositionally biased region" description="Polar residues" evidence="6">
    <location>
        <begin position="1"/>
        <end position="13"/>
    </location>
</feature>
<accession>A0A1G8ASA9</accession>
<dbReference type="PANTHER" id="PTHR30213:SF0">
    <property type="entry name" value="UPF0761 MEMBRANE PROTEIN YIHY"/>
    <property type="match status" value="1"/>
</dbReference>
<evidence type="ECO:0000256" key="2">
    <source>
        <dbReference type="ARBA" id="ARBA00022475"/>
    </source>
</evidence>
<proteinExistence type="predicted"/>
<dbReference type="PIRSF" id="PIRSF035875">
    <property type="entry name" value="RNase_BN"/>
    <property type="match status" value="1"/>
</dbReference>
<evidence type="ECO:0000256" key="1">
    <source>
        <dbReference type="ARBA" id="ARBA00004651"/>
    </source>
</evidence>
<dbReference type="NCBIfam" id="TIGR00765">
    <property type="entry name" value="yihY_not_rbn"/>
    <property type="match status" value="1"/>
</dbReference>
<evidence type="ECO:0000256" key="5">
    <source>
        <dbReference type="ARBA" id="ARBA00023136"/>
    </source>
</evidence>
<gene>
    <name evidence="8" type="ORF">SAMN04487974_1393</name>
</gene>
<feature type="transmembrane region" description="Helical" evidence="7">
    <location>
        <begin position="239"/>
        <end position="262"/>
    </location>
</feature>
<keyword evidence="5 7" id="KW-0472">Membrane</keyword>
<evidence type="ECO:0000313" key="8">
    <source>
        <dbReference type="EMBL" id="SDH23855.1"/>
    </source>
</evidence>
<dbReference type="AlphaFoldDB" id="A0A1G8ASA9"/>
<feature type="transmembrane region" description="Helical" evidence="7">
    <location>
        <begin position="53"/>
        <end position="79"/>
    </location>
</feature>
<dbReference type="InterPro" id="IPR017039">
    <property type="entry name" value="Virul_fac_BrkB"/>
</dbReference>
<dbReference type="GO" id="GO:0005886">
    <property type="term" value="C:plasma membrane"/>
    <property type="evidence" value="ECO:0007669"/>
    <property type="project" value="UniProtKB-SubCell"/>
</dbReference>
<feature type="transmembrane region" description="Helical" evidence="7">
    <location>
        <begin position="166"/>
        <end position="195"/>
    </location>
</feature>
<keyword evidence="4 7" id="KW-1133">Transmembrane helix</keyword>
<sequence>MIAKTTSNTQDTDLSAARQKGRGRTAVTPTQYNKRAWKEIIGRVFASIRRDRIMLVAAGVTFYLLLALVPALSAFLAIYGLTADQSTVFDHLHLLRGLIPSGGLEIIGEQLRRLVTEGRTTLSWTLFFSVAIALWSASAGIKAIFEAMNIAYHESEDRGFFKLSALGLAFTLSIAVGATVAIGAVVVIPALFAVLPFGEALGWVVQILSYVILAGLMLLGITALYRFGPSRSRAKWRWISPGAGFAVGLIIIASILFSWYIANFGNYNASYGSLGALVGSLTWVWISVSLLILGAEINSEIEHQTAQDTTTGPNAPLGTRDAYVADTIGQVKG</sequence>
<evidence type="ECO:0000313" key="9">
    <source>
        <dbReference type="Proteomes" id="UP000199495"/>
    </source>
</evidence>
<feature type="transmembrane region" description="Helical" evidence="7">
    <location>
        <begin position="122"/>
        <end position="145"/>
    </location>
</feature>
<dbReference type="STRING" id="440168.SAMN04487974_1393"/>
<evidence type="ECO:0000256" key="3">
    <source>
        <dbReference type="ARBA" id="ARBA00022692"/>
    </source>
</evidence>
<feature type="transmembrane region" description="Helical" evidence="7">
    <location>
        <begin position="274"/>
        <end position="293"/>
    </location>
</feature>
<feature type="transmembrane region" description="Helical" evidence="7">
    <location>
        <begin position="207"/>
        <end position="227"/>
    </location>
</feature>
<keyword evidence="9" id="KW-1185">Reference proteome</keyword>
<feature type="region of interest" description="Disordered" evidence="6">
    <location>
        <begin position="1"/>
        <end position="26"/>
    </location>
</feature>
<organism evidence="8 9">
    <name type="scientific">Pelagibacterium luteolum</name>
    <dbReference type="NCBI Taxonomy" id="440168"/>
    <lineage>
        <taxon>Bacteria</taxon>
        <taxon>Pseudomonadati</taxon>
        <taxon>Pseudomonadota</taxon>
        <taxon>Alphaproteobacteria</taxon>
        <taxon>Hyphomicrobiales</taxon>
        <taxon>Devosiaceae</taxon>
        <taxon>Pelagibacterium</taxon>
    </lineage>
</organism>
<comment type="subcellular location">
    <subcellularLocation>
        <location evidence="1">Cell membrane</location>
        <topology evidence="1">Multi-pass membrane protein</topology>
    </subcellularLocation>
</comment>
<name>A0A1G8ASA9_9HYPH</name>
<evidence type="ECO:0000256" key="4">
    <source>
        <dbReference type="ARBA" id="ARBA00022989"/>
    </source>
</evidence>
<keyword evidence="2" id="KW-1003">Cell membrane</keyword>
<dbReference type="Proteomes" id="UP000199495">
    <property type="component" value="Unassembled WGS sequence"/>
</dbReference>
<reference evidence="8 9" key="1">
    <citation type="submission" date="2016-10" db="EMBL/GenBank/DDBJ databases">
        <authorList>
            <person name="de Groot N.N."/>
        </authorList>
    </citation>
    <scope>NUCLEOTIDE SEQUENCE [LARGE SCALE GENOMIC DNA]</scope>
    <source>
        <strain evidence="8 9">CGMCC 1.10267</strain>
    </source>
</reference>
<protein>
    <submittedName>
        <fullName evidence="8">Membrane protein</fullName>
    </submittedName>
</protein>
<dbReference type="PANTHER" id="PTHR30213">
    <property type="entry name" value="INNER MEMBRANE PROTEIN YHJD"/>
    <property type="match status" value="1"/>
</dbReference>
<dbReference type="Pfam" id="PF03631">
    <property type="entry name" value="Virul_fac_BrkB"/>
    <property type="match status" value="1"/>
</dbReference>
<evidence type="ECO:0000256" key="7">
    <source>
        <dbReference type="SAM" id="Phobius"/>
    </source>
</evidence>